<dbReference type="SUPFAM" id="SSF52540">
    <property type="entry name" value="P-loop containing nucleoside triphosphate hydrolases"/>
    <property type="match status" value="1"/>
</dbReference>
<dbReference type="Gene3D" id="3.40.50.300">
    <property type="entry name" value="P-loop containing nucleotide triphosphate hydrolases"/>
    <property type="match status" value="1"/>
</dbReference>
<dbReference type="PANTHER" id="PTHR37807:SF3">
    <property type="entry name" value="OS07G0160300 PROTEIN"/>
    <property type="match status" value="1"/>
</dbReference>
<proteinExistence type="predicted"/>
<evidence type="ECO:0008006" key="3">
    <source>
        <dbReference type="Google" id="ProtNLM"/>
    </source>
</evidence>
<dbReference type="InterPro" id="IPR027417">
    <property type="entry name" value="P-loop_NTPase"/>
</dbReference>
<protein>
    <recommendedName>
        <fullName evidence="3">AAA family ATPase</fullName>
    </recommendedName>
</protein>
<gene>
    <name evidence="1" type="ORF">D3273_07465</name>
</gene>
<comment type="caution">
    <text evidence="1">The sequence shown here is derived from an EMBL/GenBank/DDBJ whole genome shotgun (WGS) entry which is preliminary data.</text>
</comment>
<dbReference type="AlphaFoldDB" id="A0A4Q2U9G9"/>
<dbReference type="EMBL" id="QYBB01000006">
    <property type="protein sequence ID" value="RYC32568.1"/>
    <property type="molecule type" value="Genomic_DNA"/>
</dbReference>
<dbReference type="Pfam" id="PF13671">
    <property type="entry name" value="AAA_33"/>
    <property type="match status" value="1"/>
</dbReference>
<evidence type="ECO:0000313" key="2">
    <source>
        <dbReference type="Proteomes" id="UP000290759"/>
    </source>
</evidence>
<dbReference type="Proteomes" id="UP000290759">
    <property type="component" value="Unassembled WGS sequence"/>
</dbReference>
<dbReference type="OrthoDB" id="3819922at2"/>
<reference evidence="1 2" key="1">
    <citation type="submission" date="2018-12" db="EMBL/GenBank/DDBJ databases">
        <authorList>
            <person name="Grouzdev D.S."/>
            <person name="Krutkina M.S."/>
        </authorList>
    </citation>
    <scope>NUCLEOTIDE SEQUENCE [LARGE SCALE GENOMIC DNA]</scope>
    <source>
        <strain evidence="1 2">RmlP026</strain>
    </source>
</reference>
<organism evidence="1 2">
    <name type="scientific">Lichenibacterium minor</name>
    <dbReference type="NCBI Taxonomy" id="2316528"/>
    <lineage>
        <taxon>Bacteria</taxon>
        <taxon>Pseudomonadati</taxon>
        <taxon>Pseudomonadota</taxon>
        <taxon>Alphaproteobacteria</taxon>
        <taxon>Hyphomicrobiales</taxon>
        <taxon>Lichenihabitantaceae</taxon>
        <taxon>Lichenibacterium</taxon>
    </lineage>
</organism>
<accession>A0A4Q2U9G9</accession>
<sequence length="176" mass="18286">MLIAFAGLPGSGKTTLSRALARRIGAVWLRIDTVEGALRRAGLSDGAVGAAGYDVAMALAADHLADGLAVVADAVNPVAASRAGWRAVAARAGAPLLDVEVLCSDAAEHRRRLETRADGVAGLPRVAWARVSDCGYEPWQGERLVVDTARLSPDRALDVILAAMPAPPNTAQTCQR</sequence>
<dbReference type="PANTHER" id="PTHR37807">
    <property type="entry name" value="OS07G0160300 PROTEIN"/>
    <property type="match status" value="1"/>
</dbReference>
<evidence type="ECO:0000313" key="1">
    <source>
        <dbReference type="EMBL" id="RYC32568.1"/>
    </source>
</evidence>
<reference evidence="1 2" key="2">
    <citation type="submission" date="2019-02" db="EMBL/GenBank/DDBJ databases">
        <title>'Lichenibacterium ramalinii' gen. nov. sp. nov., 'Lichenibacterium minor' gen. nov. sp. nov.</title>
        <authorList>
            <person name="Pankratov T."/>
        </authorList>
    </citation>
    <scope>NUCLEOTIDE SEQUENCE [LARGE SCALE GENOMIC DNA]</scope>
    <source>
        <strain evidence="1 2">RmlP026</strain>
    </source>
</reference>
<dbReference type="RefSeq" id="WP_129225067.1">
    <property type="nucleotide sequence ID" value="NZ_QYBB01000006.1"/>
</dbReference>
<name>A0A4Q2U9G9_9HYPH</name>
<keyword evidence="2" id="KW-1185">Reference proteome</keyword>